<dbReference type="PANTHER" id="PTHR23072">
    <property type="entry name" value="PHOSPHATIDYLINOSITOL GLYCAN-RELATED"/>
    <property type="match status" value="1"/>
</dbReference>
<feature type="transmembrane region" description="Helical" evidence="13">
    <location>
        <begin position="441"/>
        <end position="460"/>
    </location>
</feature>
<reference evidence="15 16" key="1">
    <citation type="journal article" date="2016" name="BMC Genomics">
        <title>Genome sequencing and secondary metabolism of the postharvest pathogen Penicillium griseofulvum.</title>
        <authorList>
            <person name="Banani H."/>
            <person name="Marcet-Houben M."/>
            <person name="Ballester A.R."/>
            <person name="Abbruscato P."/>
            <person name="Gonzalez-Candelas L."/>
            <person name="Gabaldon T."/>
            <person name="Spadaro D."/>
        </authorList>
    </citation>
    <scope>NUCLEOTIDE SEQUENCE [LARGE SCALE GENOMIC DNA]</scope>
    <source>
        <strain evidence="15 16">PG3</strain>
    </source>
</reference>
<dbReference type="Pfam" id="PF19316">
    <property type="entry name" value="PIGO_PIGG"/>
    <property type="match status" value="1"/>
</dbReference>
<sequence length="858" mass="94867">MAGFRSWTTVIANLLVPVGILTFSSGFFPYKPLIPGLATFDETDANATAPAIFDKVIFMVVDALRSDFVYSNDSGFMFTQSLIRSGAALPFTAYASSPTVTMPRLKAITTGSVPSFLDVILNIAESDTTSTLAYQDTWLAQIKAAGGRLVMYGDDTWLKLFPGMFERADGTTSFFVSDFTEVDHNVTRHVPSELAQDDWSALIMHYLGLDHIGHKAGPKSPFMIPKQHEMDSVVTEIYTAMQQQDHLQSTLFVLCGDHGMNEAGNHGGSSAGETSPALLFMSPKFEALDGRRESPAEPSGDMQYYQTVEQADIAPTLAGLLGIPIPLNSLGIFISDFLEMWDHGSHKLRILYQNAEQLLNTLTTTFPGSTFGPDSITYCASGVSSGIEGAQCAWAKVQQILSSRDETDDPYSTAGPALLQFLRIAQEVMSRTASNYDVSRLILGLLITGVAGLLVLPATYKECTRHRSSGMFLMLMIITCGMMMFASSYVEEEQQFWYWICSGWIVYLHIKSQSSAKLVSRKHFGSLASWSGKCTILVLAITQRILRRWNQTGQKFAAEPDIARTFFARHPEIFWSLFVLTYVDAGRHLLKSISITRISKLSVLVPVVLAFTFKLHFVTSESPELLEGTFISWTVKEWPYSLSLVSHARLVFYGLAVIVLLALFVGNRSRVARAPHDTIHEALHIFLMTQSRATNVPLFLIFRIQAGILSSMNLTGIEVTITTLIFQYMTFFAFGGSNAISSVDLASGYNGIDSYNVVLVGILTFASNWAGPIWWASQSHRLRPKNPADQNPSALLTFHVAMSMVSVMAACTALRTHLFIWTVFSPKYLYSMAWATANHVAVNLLGEVIFSRSRSHYS</sequence>
<keyword evidence="5 13" id="KW-0337">GPI-anchor biosynthesis</keyword>
<dbReference type="OrthoDB" id="272139at2759"/>
<comment type="similarity">
    <text evidence="3 13">Belongs to the PIGG/PIGN/PIGO family. PIGG subfamily.</text>
</comment>
<feature type="transmembrane region" description="Helical" evidence="13">
    <location>
        <begin position="712"/>
        <end position="734"/>
    </location>
</feature>
<dbReference type="InterPro" id="IPR039527">
    <property type="entry name" value="PIGG/GPI7"/>
</dbReference>
<keyword evidence="11" id="KW-0325">Glycoprotein</keyword>
<comment type="subcellular location">
    <subcellularLocation>
        <location evidence="1 13">Endoplasmic reticulum membrane</location>
        <topology evidence="1 13">Multi-pass membrane protein</topology>
    </subcellularLocation>
</comment>
<name>A0A135LQB2_PENPA</name>
<comment type="pathway">
    <text evidence="2 13">Glycolipid biosynthesis; glycosylphosphatidylinositol-anchor biosynthesis.</text>
</comment>
<comment type="caution">
    <text evidence="15">The sequence shown here is derived from an EMBL/GenBank/DDBJ whole genome shotgun (WGS) entry which is preliminary data.</text>
</comment>
<feature type="transmembrane region" description="Helical" evidence="13">
    <location>
        <begin position="640"/>
        <end position="665"/>
    </location>
</feature>
<evidence type="ECO:0000256" key="6">
    <source>
        <dbReference type="ARBA" id="ARBA00022679"/>
    </source>
</evidence>
<evidence type="ECO:0000256" key="3">
    <source>
        <dbReference type="ARBA" id="ARBA00005315"/>
    </source>
</evidence>
<keyword evidence="10 13" id="KW-0472">Membrane</keyword>
<dbReference type="GO" id="GO:0005789">
    <property type="term" value="C:endoplasmic reticulum membrane"/>
    <property type="evidence" value="ECO:0007669"/>
    <property type="project" value="UniProtKB-SubCell"/>
</dbReference>
<evidence type="ECO:0000256" key="13">
    <source>
        <dbReference type="RuleBase" id="RU367106"/>
    </source>
</evidence>
<gene>
    <name evidence="15" type="ORF">PGRI_067260</name>
</gene>
<dbReference type="InterPro" id="IPR045687">
    <property type="entry name" value="PIGG/GPI7_C"/>
</dbReference>
<dbReference type="STRING" id="5078.A0A135LQB2"/>
<dbReference type="RefSeq" id="XP_040649690.1">
    <property type="nucleotide sequence ID" value="XM_040794440.1"/>
</dbReference>
<keyword evidence="6 13" id="KW-0808">Transferase</keyword>
<dbReference type="Pfam" id="PF01663">
    <property type="entry name" value="Phosphodiest"/>
    <property type="match status" value="1"/>
</dbReference>
<protein>
    <recommendedName>
        <fullName evidence="4 13">GPI ethanolamine phosphate transferase 2</fullName>
    </recommendedName>
</protein>
<evidence type="ECO:0000256" key="1">
    <source>
        <dbReference type="ARBA" id="ARBA00004477"/>
    </source>
</evidence>
<dbReference type="GO" id="GO:0051267">
    <property type="term" value="F:CP2 mannose-ethanolamine phosphotransferase activity"/>
    <property type="evidence" value="ECO:0007669"/>
    <property type="project" value="TreeGrafter"/>
</dbReference>
<dbReference type="OMA" id="SWNQTGQ"/>
<evidence type="ECO:0000313" key="16">
    <source>
        <dbReference type="Proteomes" id="UP000070168"/>
    </source>
</evidence>
<feature type="transmembrane region" description="Helical" evidence="13">
    <location>
        <begin position="754"/>
        <end position="775"/>
    </location>
</feature>
<comment type="function">
    <text evidence="12 13">Ethanolamine phosphate transferase involved in glycosylphosphatidylinositol-anchor biosynthesis. Transfers ethanolamine phosphate to the GPI second mannose.</text>
</comment>
<keyword evidence="7 13" id="KW-0812">Transmembrane</keyword>
<dbReference type="EMBL" id="LHQR01000044">
    <property type="protein sequence ID" value="KXG51154.1"/>
    <property type="molecule type" value="Genomic_DNA"/>
</dbReference>
<evidence type="ECO:0000256" key="2">
    <source>
        <dbReference type="ARBA" id="ARBA00004687"/>
    </source>
</evidence>
<evidence type="ECO:0000256" key="12">
    <source>
        <dbReference type="ARBA" id="ARBA00056729"/>
    </source>
</evidence>
<dbReference type="InterPro" id="IPR017850">
    <property type="entry name" value="Alkaline_phosphatase_core_sf"/>
</dbReference>
<dbReference type="GO" id="GO:0006506">
    <property type="term" value="P:GPI anchor biosynthetic process"/>
    <property type="evidence" value="ECO:0007669"/>
    <property type="project" value="UniProtKB-UniPathway"/>
</dbReference>
<evidence type="ECO:0000256" key="9">
    <source>
        <dbReference type="ARBA" id="ARBA00022989"/>
    </source>
</evidence>
<evidence type="ECO:0000256" key="7">
    <source>
        <dbReference type="ARBA" id="ARBA00022692"/>
    </source>
</evidence>
<keyword evidence="8 13" id="KW-0256">Endoplasmic reticulum</keyword>
<accession>A0A135LQB2</accession>
<evidence type="ECO:0000256" key="8">
    <source>
        <dbReference type="ARBA" id="ARBA00022824"/>
    </source>
</evidence>
<evidence type="ECO:0000256" key="11">
    <source>
        <dbReference type="ARBA" id="ARBA00023180"/>
    </source>
</evidence>
<feature type="domain" description="GPI ethanolamine phosphate transferase 2 C-terminal" evidence="14">
    <location>
        <begin position="433"/>
        <end position="851"/>
    </location>
</feature>
<proteinExistence type="inferred from homology"/>
<feature type="transmembrane region" description="Helical" evidence="13">
    <location>
        <begin position="796"/>
        <end position="816"/>
    </location>
</feature>
<feature type="transmembrane region" description="Helical" evidence="13">
    <location>
        <begin position="828"/>
        <end position="850"/>
    </location>
</feature>
<evidence type="ECO:0000259" key="14">
    <source>
        <dbReference type="Pfam" id="PF19316"/>
    </source>
</evidence>
<feature type="transmembrane region" description="Helical" evidence="13">
    <location>
        <begin position="602"/>
        <end position="620"/>
    </location>
</feature>
<dbReference type="Proteomes" id="UP000070168">
    <property type="component" value="Unassembled WGS sequence"/>
</dbReference>
<dbReference type="InterPro" id="IPR002591">
    <property type="entry name" value="Phosphodiest/P_Trfase"/>
</dbReference>
<keyword evidence="9 13" id="KW-1133">Transmembrane helix</keyword>
<dbReference type="AlphaFoldDB" id="A0A135LQB2"/>
<dbReference type="UniPathway" id="UPA00196"/>
<keyword evidence="16" id="KW-1185">Reference proteome</keyword>
<evidence type="ECO:0000256" key="10">
    <source>
        <dbReference type="ARBA" id="ARBA00023136"/>
    </source>
</evidence>
<dbReference type="PANTHER" id="PTHR23072:SF0">
    <property type="entry name" value="GPI ETHANOLAMINE PHOSPHATE TRANSFERASE 2"/>
    <property type="match status" value="1"/>
</dbReference>
<feature type="transmembrane region" description="Helical" evidence="13">
    <location>
        <begin position="7"/>
        <end position="30"/>
    </location>
</feature>
<dbReference type="SUPFAM" id="SSF53649">
    <property type="entry name" value="Alkaline phosphatase-like"/>
    <property type="match status" value="1"/>
</dbReference>
<dbReference type="FunFam" id="3.40.720.10:FF:000045">
    <property type="entry name" value="GPI ethanolamine phosphate transferase 2"/>
    <property type="match status" value="1"/>
</dbReference>
<feature type="transmembrane region" description="Helical" evidence="13">
    <location>
        <begin position="496"/>
        <end position="512"/>
    </location>
</feature>
<dbReference type="CDD" id="cd16024">
    <property type="entry name" value="GPI_EPT_2"/>
    <property type="match status" value="1"/>
</dbReference>
<dbReference type="InterPro" id="IPR037674">
    <property type="entry name" value="PIG-G_N"/>
</dbReference>
<dbReference type="Gene3D" id="3.40.720.10">
    <property type="entry name" value="Alkaline Phosphatase, subunit A"/>
    <property type="match status" value="1"/>
</dbReference>
<evidence type="ECO:0000256" key="5">
    <source>
        <dbReference type="ARBA" id="ARBA00022502"/>
    </source>
</evidence>
<evidence type="ECO:0000313" key="15">
    <source>
        <dbReference type="EMBL" id="KXG51154.1"/>
    </source>
</evidence>
<feature type="transmembrane region" description="Helical" evidence="13">
    <location>
        <begin position="472"/>
        <end position="490"/>
    </location>
</feature>
<dbReference type="GeneID" id="63709740"/>
<evidence type="ECO:0000256" key="4">
    <source>
        <dbReference type="ARBA" id="ARBA00020830"/>
    </source>
</evidence>
<organism evidence="15 16">
    <name type="scientific">Penicillium patulum</name>
    <name type="common">Penicillium griseofulvum</name>
    <dbReference type="NCBI Taxonomy" id="5078"/>
    <lineage>
        <taxon>Eukaryota</taxon>
        <taxon>Fungi</taxon>
        <taxon>Dikarya</taxon>
        <taxon>Ascomycota</taxon>
        <taxon>Pezizomycotina</taxon>
        <taxon>Eurotiomycetes</taxon>
        <taxon>Eurotiomycetidae</taxon>
        <taxon>Eurotiales</taxon>
        <taxon>Aspergillaceae</taxon>
        <taxon>Penicillium</taxon>
    </lineage>
</organism>